<evidence type="ECO:0000313" key="1">
    <source>
        <dbReference type="EMBL" id="MED6162833.1"/>
    </source>
</evidence>
<accession>A0ABU6US35</accession>
<reference evidence="1 2" key="1">
    <citation type="journal article" date="2023" name="Plants (Basel)">
        <title>Bridging the Gap: Combining Genomics and Transcriptomics Approaches to Understand Stylosanthes scabra, an Orphan Legume from the Brazilian Caatinga.</title>
        <authorList>
            <person name="Ferreira-Neto J.R.C."/>
            <person name="da Silva M.D."/>
            <person name="Binneck E."/>
            <person name="de Melo N.F."/>
            <person name="da Silva R.H."/>
            <person name="de Melo A.L.T.M."/>
            <person name="Pandolfi V."/>
            <person name="Bustamante F.O."/>
            <person name="Brasileiro-Vidal A.C."/>
            <person name="Benko-Iseppon A.M."/>
        </authorList>
    </citation>
    <scope>NUCLEOTIDE SEQUENCE [LARGE SCALE GENOMIC DNA]</scope>
    <source>
        <tissue evidence="1">Leaves</tissue>
    </source>
</reference>
<proteinExistence type="predicted"/>
<organism evidence="1 2">
    <name type="scientific">Stylosanthes scabra</name>
    <dbReference type="NCBI Taxonomy" id="79078"/>
    <lineage>
        <taxon>Eukaryota</taxon>
        <taxon>Viridiplantae</taxon>
        <taxon>Streptophyta</taxon>
        <taxon>Embryophyta</taxon>
        <taxon>Tracheophyta</taxon>
        <taxon>Spermatophyta</taxon>
        <taxon>Magnoliopsida</taxon>
        <taxon>eudicotyledons</taxon>
        <taxon>Gunneridae</taxon>
        <taxon>Pentapetalae</taxon>
        <taxon>rosids</taxon>
        <taxon>fabids</taxon>
        <taxon>Fabales</taxon>
        <taxon>Fabaceae</taxon>
        <taxon>Papilionoideae</taxon>
        <taxon>50 kb inversion clade</taxon>
        <taxon>dalbergioids sensu lato</taxon>
        <taxon>Dalbergieae</taxon>
        <taxon>Pterocarpus clade</taxon>
        <taxon>Stylosanthes</taxon>
    </lineage>
</organism>
<comment type="caution">
    <text evidence="1">The sequence shown here is derived from an EMBL/GenBank/DDBJ whole genome shotgun (WGS) entry which is preliminary data.</text>
</comment>
<protein>
    <submittedName>
        <fullName evidence="1">Uncharacterized protein</fullName>
    </submittedName>
</protein>
<dbReference type="EMBL" id="JASCZI010121746">
    <property type="protein sequence ID" value="MED6162833.1"/>
    <property type="molecule type" value="Genomic_DNA"/>
</dbReference>
<name>A0ABU6US35_9FABA</name>
<evidence type="ECO:0000313" key="2">
    <source>
        <dbReference type="Proteomes" id="UP001341840"/>
    </source>
</evidence>
<gene>
    <name evidence="1" type="ORF">PIB30_074211</name>
</gene>
<sequence length="102" mass="11837">MTDLEADTDAKVGTRYRSKRWRLWKGRCQARRWRVNEEEDAKGIGTWRMKQWLTAATKGEMMLCVGEPKPGLKSYSCGFSKPPPALKSRKQKFLDFELPNAK</sequence>
<dbReference type="Proteomes" id="UP001341840">
    <property type="component" value="Unassembled WGS sequence"/>
</dbReference>
<keyword evidence="2" id="KW-1185">Reference proteome</keyword>